<evidence type="ECO:0000313" key="4">
    <source>
        <dbReference type="Proteomes" id="UP000014541"/>
    </source>
</evidence>
<sequence length="190" mass="21517">MDFADILKEWEEGQKKSRPHKLSEAVRSTGQKTQSSRCADSARNESSVHRRSGENEVRVNPMDFWLRRYGVFDKDKDFERAENKRKYTSAAELKNLPVEAQIDLHGLTREEAWSRLGAFISECSSRRLKKVLIVHGKGNHSEEEPVLKNLVRSFIERDKRLGTSGHPGGVDGGSGATWVIIRANLSLLSQ</sequence>
<evidence type="ECO:0000313" key="3">
    <source>
        <dbReference type="EMBL" id="EPF32377.1"/>
    </source>
</evidence>
<organism evidence="3 4">
    <name type="scientific">Treponema maltophilum ATCC 51939</name>
    <dbReference type="NCBI Taxonomy" id="1125699"/>
    <lineage>
        <taxon>Bacteria</taxon>
        <taxon>Pseudomonadati</taxon>
        <taxon>Spirochaetota</taxon>
        <taxon>Spirochaetia</taxon>
        <taxon>Spirochaetales</taxon>
        <taxon>Treponemataceae</taxon>
        <taxon>Treponema</taxon>
    </lineage>
</organism>
<protein>
    <recommendedName>
        <fullName evidence="2">Smr domain-containing protein</fullName>
    </recommendedName>
</protein>
<keyword evidence="4" id="KW-1185">Reference proteome</keyword>
<dbReference type="eggNOG" id="COG2840">
    <property type="taxonomic scope" value="Bacteria"/>
</dbReference>
<dbReference type="PROSITE" id="PS50828">
    <property type="entry name" value="SMR"/>
    <property type="match status" value="1"/>
</dbReference>
<dbReference type="PANTHER" id="PTHR35562">
    <property type="entry name" value="DNA ENDONUCLEASE SMRA-RELATED"/>
    <property type="match status" value="1"/>
</dbReference>
<proteinExistence type="predicted"/>
<dbReference type="RefSeq" id="WP_016524674.1">
    <property type="nucleotide sequence ID" value="NZ_KE332518.1"/>
</dbReference>
<dbReference type="InterPro" id="IPR002625">
    <property type="entry name" value="Smr_dom"/>
</dbReference>
<dbReference type="AlphaFoldDB" id="S3KJH3"/>
<dbReference type="Gene3D" id="3.30.1370.110">
    <property type="match status" value="1"/>
</dbReference>
<accession>S3KJH3</accession>
<name>S3KJH3_TREMA</name>
<evidence type="ECO:0000256" key="1">
    <source>
        <dbReference type="SAM" id="MobiDB-lite"/>
    </source>
</evidence>
<dbReference type="SMART" id="SM00463">
    <property type="entry name" value="SMR"/>
    <property type="match status" value="1"/>
</dbReference>
<dbReference type="OrthoDB" id="7165597at2"/>
<dbReference type="Pfam" id="PF01713">
    <property type="entry name" value="Smr"/>
    <property type="match status" value="1"/>
</dbReference>
<feature type="domain" description="Smr" evidence="2">
    <location>
        <begin position="102"/>
        <end position="182"/>
    </location>
</feature>
<feature type="compositionally biased region" description="Basic and acidic residues" evidence="1">
    <location>
        <begin position="1"/>
        <end position="15"/>
    </location>
</feature>
<dbReference type="InterPro" id="IPR036063">
    <property type="entry name" value="Smr_dom_sf"/>
</dbReference>
<comment type="caution">
    <text evidence="3">The sequence shown here is derived from an EMBL/GenBank/DDBJ whole genome shotgun (WGS) entry which is preliminary data.</text>
</comment>
<dbReference type="Proteomes" id="UP000014541">
    <property type="component" value="Unassembled WGS sequence"/>
</dbReference>
<dbReference type="STRING" id="1125699.HMPREF9194_00375"/>
<reference evidence="3 4" key="1">
    <citation type="submission" date="2013-04" db="EMBL/GenBank/DDBJ databases">
        <title>The Genome Sequence of Treponema maltophilum ATCC 51939.</title>
        <authorList>
            <consortium name="The Broad Institute Genomics Platform"/>
            <person name="Earl A."/>
            <person name="Ward D."/>
            <person name="Feldgarden M."/>
            <person name="Gevers D."/>
            <person name="Leonetti C."/>
            <person name="Blanton J.M."/>
            <person name="Dewhirst F.E."/>
            <person name="Izard J."/>
            <person name="Walker B."/>
            <person name="Young S."/>
            <person name="Zeng Q."/>
            <person name="Gargeya S."/>
            <person name="Fitzgerald M."/>
            <person name="Haas B."/>
            <person name="Abouelleil A."/>
            <person name="Allen A.W."/>
            <person name="Alvarado L."/>
            <person name="Arachchi H.M."/>
            <person name="Berlin A.M."/>
            <person name="Chapman S.B."/>
            <person name="Gainer-Dewar J."/>
            <person name="Goldberg J."/>
            <person name="Griggs A."/>
            <person name="Gujja S."/>
            <person name="Hansen M."/>
            <person name="Howarth C."/>
            <person name="Imamovic A."/>
            <person name="Ireland A."/>
            <person name="Larimer J."/>
            <person name="McCowan C."/>
            <person name="Murphy C."/>
            <person name="Pearson M."/>
            <person name="Poon T.W."/>
            <person name="Priest M."/>
            <person name="Roberts A."/>
            <person name="Saif S."/>
            <person name="Shea T."/>
            <person name="Sisk P."/>
            <person name="Sykes S."/>
            <person name="Wortman J."/>
            <person name="Nusbaum C."/>
            <person name="Birren B."/>
        </authorList>
    </citation>
    <scope>NUCLEOTIDE SEQUENCE [LARGE SCALE GENOMIC DNA]</scope>
    <source>
        <strain evidence="3 4">ATCC 51939</strain>
    </source>
</reference>
<feature type="region of interest" description="Disordered" evidence="1">
    <location>
        <begin position="1"/>
        <end position="54"/>
    </location>
</feature>
<dbReference type="PATRIC" id="fig|1125699.3.peg.376"/>
<feature type="compositionally biased region" description="Polar residues" evidence="1">
    <location>
        <begin position="26"/>
        <end position="38"/>
    </location>
</feature>
<evidence type="ECO:0000259" key="2">
    <source>
        <dbReference type="PROSITE" id="PS50828"/>
    </source>
</evidence>
<dbReference type="EMBL" id="ATFF01000002">
    <property type="protein sequence ID" value="EPF32377.1"/>
    <property type="molecule type" value="Genomic_DNA"/>
</dbReference>
<gene>
    <name evidence="3" type="ORF">HMPREF9194_00375</name>
</gene>
<feature type="compositionally biased region" description="Basic and acidic residues" evidence="1">
    <location>
        <begin position="40"/>
        <end position="54"/>
    </location>
</feature>
<dbReference type="PANTHER" id="PTHR35562:SF2">
    <property type="entry name" value="DNA ENDONUCLEASE SMRA-RELATED"/>
    <property type="match status" value="1"/>
</dbReference>
<dbReference type="HOGENOM" id="CLU_055978_3_0_12"/>
<dbReference type="SUPFAM" id="SSF160443">
    <property type="entry name" value="SMR domain-like"/>
    <property type="match status" value="1"/>
</dbReference>